<evidence type="ECO:0000256" key="1">
    <source>
        <dbReference type="SAM" id="MobiDB-lite"/>
    </source>
</evidence>
<proteinExistence type="predicted"/>
<dbReference type="InterPro" id="IPR000209">
    <property type="entry name" value="Peptidase_S8/S53_dom"/>
</dbReference>
<evidence type="ECO:0000313" key="3">
    <source>
        <dbReference type="EMBL" id="MFC3690444.1"/>
    </source>
</evidence>
<gene>
    <name evidence="3" type="ORF">ACFOLH_19010</name>
</gene>
<protein>
    <submittedName>
        <fullName evidence="3">S8 family peptidase</fullName>
    </submittedName>
</protein>
<name>A0ABV7WKX3_9MICO</name>
<sequence length="792" mass="86241">MVVFDLAGSVEAFAHAVRRVPGLEFLAELDEGKADPDDDFHVVDSNGQPTDDKLDETAYLVLTNTQAVTQLVKLFQDWQADETMRFPYGLTPLRNAFRLLRDLRRWSPQDRVRDTGLLEQWQEEVAVVGNSGSARVEVELWFRNDPVRRAAAQAQVSGLIAAAGGQVRGSSALAEIGYHAVLADVPHAQIQQVLDQGPGAIELLRANDVMLVSPATAMSVVRSDDVADGELADRQADPPTEPPLVALLDAVPLANHELLAGRLVLDDPDGVGALYPSASQQRHGTAMASLIAHGDLNDPGPPLPSRLYVRPVLGPHPFYDNIERVPEGELLVDLIHRAFQRMFKGEGQQAAAAPSVRIVNLSIGDPARIFVRRMSPLAKLLDWLAYTYNLLILVSVGNHDTRTTVPAELLDKPTELSRHLLANNRDNALRRRLMSPAEAVNVLTVGATHADSWSGTVPDTVLDAAEPHLPAPYGGGGLGHRRSVKPDILLPGGRRLFQRPVPGRTGDVELRPASTEATGPGQRVAAPDRRGGAAATAFTHGTSNATALATRASALVMHQLNTDPSHEGDHPFPDPQYHPVLTKALLVHAASWGDAFTILQQRLDSDLTRLDGTQLLGYGLLHSDRLAVADRGRATLLGAGTITGDQRHTYRYPLPPGLRATTDWRRLTITLAWLSPVNTRTQLHRSARLRVEPPTDELHLQRMQADPNGVRRGTVQHELLDGRRAAVYADDAHLALNVDCRLDNRAAPGTPVRYGLVVSLEVGVNVRTDVHAEVRQQLRTRIQTLTRVQPAS</sequence>
<dbReference type="EMBL" id="JBHRWW010000024">
    <property type="protein sequence ID" value="MFC3690444.1"/>
    <property type="molecule type" value="Genomic_DNA"/>
</dbReference>
<dbReference type="Pfam" id="PF00082">
    <property type="entry name" value="Peptidase_S8"/>
    <property type="match status" value="1"/>
</dbReference>
<feature type="region of interest" description="Disordered" evidence="1">
    <location>
        <begin position="493"/>
        <end position="527"/>
    </location>
</feature>
<evidence type="ECO:0000313" key="4">
    <source>
        <dbReference type="Proteomes" id="UP001595685"/>
    </source>
</evidence>
<comment type="caution">
    <text evidence="3">The sequence shown here is derived from an EMBL/GenBank/DDBJ whole genome shotgun (WGS) entry which is preliminary data.</text>
</comment>
<dbReference type="Gene3D" id="3.40.50.200">
    <property type="entry name" value="Peptidase S8/S53 domain"/>
    <property type="match status" value="1"/>
</dbReference>
<dbReference type="Proteomes" id="UP001595685">
    <property type="component" value="Unassembled WGS sequence"/>
</dbReference>
<dbReference type="SUPFAM" id="SSF52743">
    <property type="entry name" value="Subtilisin-like"/>
    <property type="match status" value="1"/>
</dbReference>
<feature type="domain" description="Peptidase S8/S53" evidence="2">
    <location>
        <begin position="245"/>
        <end position="600"/>
    </location>
</feature>
<reference evidence="4" key="1">
    <citation type="journal article" date="2019" name="Int. J. Syst. Evol. Microbiol.">
        <title>The Global Catalogue of Microorganisms (GCM) 10K type strain sequencing project: providing services to taxonomists for standard genome sequencing and annotation.</title>
        <authorList>
            <consortium name="The Broad Institute Genomics Platform"/>
            <consortium name="The Broad Institute Genome Sequencing Center for Infectious Disease"/>
            <person name="Wu L."/>
            <person name="Ma J."/>
        </authorList>
    </citation>
    <scope>NUCLEOTIDE SEQUENCE [LARGE SCALE GENOMIC DNA]</scope>
    <source>
        <strain evidence="4">NCAIM B.02333</strain>
    </source>
</reference>
<dbReference type="CDD" id="cd04847">
    <property type="entry name" value="Peptidases_S8_Subtilisin_like_2"/>
    <property type="match status" value="1"/>
</dbReference>
<accession>A0ABV7WKX3</accession>
<keyword evidence="4" id="KW-1185">Reference proteome</keyword>
<dbReference type="InterPro" id="IPR036852">
    <property type="entry name" value="Peptidase_S8/S53_dom_sf"/>
</dbReference>
<organism evidence="3 4">
    <name type="scientific">Aquipuribacter hungaricus</name>
    <dbReference type="NCBI Taxonomy" id="545624"/>
    <lineage>
        <taxon>Bacteria</taxon>
        <taxon>Bacillati</taxon>
        <taxon>Actinomycetota</taxon>
        <taxon>Actinomycetes</taxon>
        <taxon>Micrococcales</taxon>
        <taxon>Intrasporangiaceae</taxon>
        <taxon>Aquipuribacter</taxon>
    </lineage>
</organism>
<dbReference type="RefSeq" id="WP_340290887.1">
    <property type="nucleotide sequence ID" value="NZ_JBBEOI010000025.1"/>
</dbReference>
<evidence type="ECO:0000259" key="2">
    <source>
        <dbReference type="Pfam" id="PF00082"/>
    </source>
</evidence>
<dbReference type="InterPro" id="IPR034074">
    <property type="entry name" value="Y4bN_pept_dom"/>
</dbReference>